<proteinExistence type="predicted"/>
<name>A0A8C6Y4N3_NAJNA</name>
<protein>
    <submittedName>
        <fullName evidence="1">Uncharacterized protein</fullName>
    </submittedName>
</protein>
<dbReference type="Gene3D" id="3.60.10.10">
    <property type="entry name" value="Endonuclease/exonuclease/phosphatase"/>
    <property type="match status" value="1"/>
</dbReference>
<dbReference type="OMA" id="QYENICL"/>
<evidence type="ECO:0000313" key="1">
    <source>
        <dbReference type="Ensembl" id="ENSNNAP00000023820.1"/>
    </source>
</evidence>
<reference evidence="1" key="2">
    <citation type="submission" date="2025-09" db="UniProtKB">
        <authorList>
            <consortium name="Ensembl"/>
        </authorList>
    </citation>
    <scope>IDENTIFICATION</scope>
</reference>
<dbReference type="GeneTree" id="ENSGT00960000189322"/>
<accession>A0A8C6Y4N3</accession>
<dbReference type="InterPro" id="IPR036691">
    <property type="entry name" value="Endo/exonu/phosph_ase_sf"/>
</dbReference>
<dbReference type="OrthoDB" id="9909359at2759"/>
<keyword evidence="2" id="KW-1185">Reference proteome</keyword>
<dbReference type="Proteomes" id="UP000694559">
    <property type="component" value="Unplaced"/>
</dbReference>
<sequence length="107" mass="13073">MLLTVIYMPNEKQEKFYSKLYRKLVEQQYENICLVGDFNAITNLGKDYNNENPKEKRKRKTLPKVFYQMVEELGLKDIWRERKPDKKQYTYYSAPHTSWSRVVWNIN</sequence>
<dbReference type="AlphaFoldDB" id="A0A8C6Y4N3"/>
<organism evidence="1 2">
    <name type="scientific">Naja naja</name>
    <name type="common">Indian cobra</name>
    <dbReference type="NCBI Taxonomy" id="35670"/>
    <lineage>
        <taxon>Eukaryota</taxon>
        <taxon>Metazoa</taxon>
        <taxon>Chordata</taxon>
        <taxon>Craniata</taxon>
        <taxon>Vertebrata</taxon>
        <taxon>Euteleostomi</taxon>
        <taxon>Lepidosauria</taxon>
        <taxon>Squamata</taxon>
        <taxon>Bifurcata</taxon>
        <taxon>Unidentata</taxon>
        <taxon>Episquamata</taxon>
        <taxon>Toxicofera</taxon>
        <taxon>Serpentes</taxon>
        <taxon>Colubroidea</taxon>
        <taxon>Elapidae</taxon>
        <taxon>Elapinae</taxon>
        <taxon>Naja</taxon>
    </lineage>
</organism>
<reference evidence="1" key="1">
    <citation type="submission" date="2025-08" db="UniProtKB">
        <authorList>
            <consortium name="Ensembl"/>
        </authorList>
    </citation>
    <scope>IDENTIFICATION</scope>
</reference>
<dbReference type="SUPFAM" id="SSF56219">
    <property type="entry name" value="DNase I-like"/>
    <property type="match status" value="1"/>
</dbReference>
<evidence type="ECO:0000313" key="2">
    <source>
        <dbReference type="Proteomes" id="UP000694559"/>
    </source>
</evidence>
<dbReference type="Ensembl" id="ENSNNAT00000024976.1">
    <property type="protein sequence ID" value="ENSNNAP00000023820.1"/>
    <property type="gene ID" value="ENSNNAG00000015682.1"/>
</dbReference>